<dbReference type="InterPro" id="IPR052922">
    <property type="entry name" value="Cytidylate_Kinase-2"/>
</dbReference>
<evidence type="ECO:0000313" key="2">
    <source>
        <dbReference type="Proteomes" id="UP000034803"/>
    </source>
</evidence>
<dbReference type="EMBL" id="LBOI01000004">
    <property type="protein sequence ID" value="KKP31903.1"/>
    <property type="molecule type" value="Genomic_DNA"/>
</dbReference>
<organism evidence="1 2">
    <name type="scientific">Candidatus Woesebacteria bacterium GW2011_GWC2_31_9</name>
    <dbReference type="NCBI Taxonomy" id="1618586"/>
    <lineage>
        <taxon>Bacteria</taxon>
        <taxon>Candidatus Woeseibacteriota</taxon>
    </lineage>
</organism>
<dbReference type="PANTHER" id="PTHR37816">
    <property type="entry name" value="YALI0E33011P"/>
    <property type="match status" value="1"/>
</dbReference>
<dbReference type="SUPFAM" id="SSF52540">
    <property type="entry name" value="P-loop containing nucleoside triphosphate hydrolases"/>
    <property type="match status" value="1"/>
</dbReference>
<reference evidence="1 2" key="1">
    <citation type="journal article" date="2015" name="Nature">
        <title>rRNA introns, odd ribosomes, and small enigmatic genomes across a large radiation of phyla.</title>
        <authorList>
            <person name="Brown C.T."/>
            <person name="Hug L.A."/>
            <person name="Thomas B.C."/>
            <person name="Sharon I."/>
            <person name="Castelle C.J."/>
            <person name="Singh A."/>
            <person name="Wilkins M.J."/>
            <person name="Williams K.H."/>
            <person name="Banfield J.F."/>
        </authorList>
    </citation>
    <scope>NUCLEOTIDE SEQUENCE [LARGE SCALE GENOMIC DNA]</scope>
</reference>
<dbReference type="Proteomes" id="UP000034803">
    <property type="component" value="Unassembled WGS sequence"/>
</dbReference>
<dbReference type="PANTHER" id="PTHR37816:SF3">
    <property type="entry name" value="MODULATES DNA TOPOLOGY"/>
    <property type="match status" value="1"/>
</dbReference>
<sequence>MKERINIIGPSASGKTTVAERLSQFTEIELYKTDNLLFELNSAGGLIKTPREDFESKIISIISDNNWILEGKYFSQHVFNRADSIIFTDTNFLLCLENQWKRFFNDENQIDKYGLAKNLRLSINIVRQHSGLYSTKKIQENNRIFSRNKLKVMLLEYEEKLLILKRPEEIEHYLHLFSS</sequence>
<name>A0A0F9YKY4_9BACT</name>
<dbReference type="Gene3D" id="3.40.50.300">
    <property type="entry name" value="P-loop containing nucleotide triphosphate hydrolases"/>
    <property type="match status" value="1"/>
</dbReference>
<protein>
    <submittedName>
        <fullName evidence="1">Topology modulation protein FLAR-related protein</fullName>
    </submittedName>
</protein>
<proteinExistence type="predicted"/>
<evidence type="ECO:0000313" key="1">
    <source>
        <dbReference type="EMBL" id="KKP31903.1"/>
    </source>
</evidence>
<dbReference type="InterPro" id="IPR027417">
    <property type="entry name" value="P-loop_NTPase"/>
</dbReference>
<gene>
    <name evidence="1" type="ORF">UR21_C0004G0039</name>
</gene>
<dbReference type="AlphaFoldDB" id="A0A0F9YKY4"/>
<comment type="caution">
    <text evidence="1">The sequence shown here is derived from an EMBL/GenBank/DDBJ whole genome shotgun (WGS) entry which is preliminary data.</text>
</comment>
<accession>A0A0F9YKY4</accession>